<keyword evidence="1" id="KW-0812">Transmembrane</keyword>
<dbReference type="InterPro" id="IPR030917">
    <property type="entry name" value="Cyanoexo_CrtB_assoc"/>
</dbReference>
<keyword evidence="3" id="KW-1185">Reference proteome</keyword>
<gene>
    <name evidence="2" type="ORF">CP500_022220</name>
</gene>
<organism evidence="2 3">
    <name type="scientific">Tychonema bourrellyi FEM_GT703</name>
    <dbReference type="NCBI Taxonomy" id="2040638"/>
    <lineage>
        <taxon>Bacteria</taxon>
        <taxon>Bacillati</taxon>
        <taxon>Cyanobacteriota</taxon>
        <taxon>Cyanophyceae</taxon>
        <taxon>Oscillatoriophycideae</taxon>
        <taxon>Oscillatoriales</taxon>
        <taxon>Microcoleaceae</taxon>
        <taxon>Tychonema</taxon>
    </lineage>
</organism>
<proteinExistence type="predicted"/>
<dbReference type="Proteomes" id="UP000226442">
    <property type="component" value="Unassembled WGS sequence"/>
</dbReference>
<accession>A0A2G4EUU8</accession>
<sequence length="236" mass="26825">MEQMISARKLLRRYQLSKIIVLVFLLVLVGLIAIPGYGTGRWPWTNPPPVANLKQLKILRQNGLTLPGWQTLRTQNHVLIGGHKWLVEEIKNDQTIAVLLLLPQNGPKDQPQVEWLDIKGFHRWQTDSDRTLSFTVNLTSVANTQTTTVTARFFRSRTPQQTFAVLQWYAWPNGGSPSTSRWFWEDSIARLSNRRASWVAVCIIVPIQPNADIKIAEPILNSLGKIVQAKLMAETL</sequence>
<keyword evidence="1" id="KW-0472">Membrane</keyword>
<dbReference type="NCBIfam" id="TIGR04533">
    <property type="entry name" value="cyanosortB_assc"/>
    <property type="match status" value="1"/>
</dbReference>
<name>A0A2G4EUU8_9CYAN</name>
<comment type="caution">
    <text evidence="2">The sequence shown here is derived from an EMBL/GenBank/DDBJ whole genome shotgun (WGS) entry which is preliminary data.</text>
</comment>
<dbReference type="OrthoDB" id="462409at2"/>
<dbReference type="AlphaFoldDB" id="A0A2G4EUU8"/>
<evidence type="ECO:0000313" key="3">
    <source>
        <dbReference type="Proteomes" id="UP000226442"/>
    </source>
</evidence>
<evidence type="ECO:0000313" key="2">
    <source>
        <dbReference type="EMBL" id="PHX53305.1"/>
    </source>
</evidence>
<protein>
    <submittedName>
        <fullName evidence="2">Cyanoexosortase B system-associated protein</fullName>
    </submittedName>
</protein>
<reference evidence="2" key="1">
    <citation type="submission" date="2017-10" db="EMBL/GenBank/DDBJ databases">
        <title>Draft genome sequence of the planktic cyanobacteria Tychonema bourrellyi isolated from alpine lentic freshwater.</title>
        <authorList>
            <person name="Tett A."/>
            <person name="Armanini F."/>
            <person name="Asnicar F."/>
            <person name="Boscaini A."/>
            <person name="Pasolli E."/>
            <person name="Zolfo M."/>
            <person name="Donati C."/>
            <person name="Salmaso N."/>
            <person name="Segata N."/>
        </authorList>
    </citation>
    <scope>NUCLEOTIDE SEQUENCE</scope>
    <source>
        <strain evidence="2">FEM_GT703</strain>
    </source>
</reference>
<feature type="transmembrane region" description="Helical" evidence="1">
    <location>
        <begin position="20"/>
        <end position="38"/>
    </location>
</feature>
<evidence type="ECO:0000256" key="1">
    <source>
        <dbReference type="SAM" id="Phobius"/>
    </source>
</evidence>
<dbReference type="EMBL" id="NXIB02000219">
    <property type="protein sequence ID" value="PHX53305.1"/>
    <property type="molecule type" value="Genomic_DNA"/>
</dbReference>
<keyword evidence="1" id="KW-1133">Transmembrane helix</keyword>